<dbReference type="EMBL" id="CP113520">
    <property type="protein sequence ID" value="WAJ27848.1"/>
    <property type="molecule type" value="Genomic_DNA"/>
</dbReference>
<evidence type="ECO:0000313" key="1">
    <source>
        <dbReference type="EMBL" id="WAJ27848.1"/>
    </source>
</evidence>
<organism evidence="1 2">
    <name type="scientific">Antarcticirhabdus aurantiaca</name>
    <dbReference type="NCBI Taxonomy" id="2606717"/>
    <lineage>
        <taxon>Bacteria</taxon>
        <taxon>Pseudomonadati</taxon>
        <taxon>Pseudomonadota</taxon>
        <taxon>Alphaproteobacteria</taxon>
        <taxon>Hyphomicrobiales</taxon>
        <taxon>Aurantimonadaceae</taxon>
        <taxon>Antarcticirhabdus</taxon>
    </lineage>
</organism>
<reference evidence="1" key="1">
    <citation type="submission" date="2022-11" db="EMBL/GenBank/DDBJ databases">
        <title>beta-Carotene-producing bacterium, Jeongeuplla avenae sp. nov., alleviates the salt stress of Arabidopsis seedlings.</title>
        <authorList>
            <person name="Jiang L."/>
            <person name="Lee J."/>
        </authorList>
    </citation>
    <scope>NUCLEOTIDE SEQUENCE</scope>
    <source>
        <strain evidence="1">DY_R2A_6</strain>
    </source>
</reference>
<dbReference type="Proteomes" id="UP001163223">
    <property type="component" value="Chromosome"/>
</dbReference>
<protein>
    <submittedName>
        <fullName evidence="1">Uncharacterized protein</fullName>
    </submittedName>
</protein>
<gene>
    <name evidence="1" type="ORF">OXU80_23885</name>
</gene>
<name>A0ACD4NMB1_9HYPH</name>
<keyword evidence="2" id="KW-1185">Reference proteome</keyword>
<sequence>MSASLQILIVEDDDFKEQEILSVVRSIWSEAAVMHARSVQQAVLAINSQIFQLIVLDIALPSHDLVRGGGAPTSMPAGGVEVLLELSYLGRSDAIIIVTQYPEVEIEGRLVALRKVASVVAEELGCSAIAAIQFRKNDSMWRAAFKKALEKVRGSNPAR</sequence>
<accession>A0ACD4NMB1</accession>
<evidence type="ECO:0000313" key="2">
    <source>
        <dbReference type="Proteomes" id="UP001163223"/>
    </source>
</evidence>
<proteinExistence type="predicted"/>